<dbReference type="EC" id="2.1.1.-" evidence="5"/>
<comment type="similarity">
    <text evidence="1 5">Belongs to the N(4)/N(6)-methyltransferase family.</text>
</comment>
<feature type="domain" description="DNA methylase N-4/N-6" evidence="6">
    <location>
        <begin position="21"/>
        <end position="234"/>
    </location>
</feature>
<evidence type="ECO:0000256" key="3">
    <source>
        <dbReference type="ARBA" id="ARBA00022679"/>
    </source>
</evidence>
<evidence type="ECO:0000313" key="7">
    <source>
        <dbReference type="EMBL" id="ASB41872.1"/>
    </source>
</evidence>
<dbReference type="PRINTS" id="PR00508">
    <property type="entry name" value="S21N4MTFRASE"/>
</dbReference>
<sequence>MIQLLHGDCLTLMKEVEPGSVDLVLCDPPYSSGGTHAGDRKANTTAKYTDRDFDGAARLPAFSGDNMDQRSFTAFMRWVCSELRQKTREGGILEIFVDWRNLPAMTDAVQMAGWVWRGVIVWDKGTSRNQPGRFRNDCEYVVWCSNGDLPIDWKAAKGIKAMPGVYHVPMVNPKQRFHQTEKPVELLERLLAICPPGGTVLDAFMGSGSTGVAAVRTGRSFIGMELSDQYFEIASSRIREENERALEDF</sequence>
<dbReference type="Proteomes" id="UP000196710">
    <property type="component" value="Chromosome"/>
</dbReference>
<dbReference type="Pfam" id="PF01555">
    <property type="entry name" value="N6_N4_Mtase"/>
    <property type="match status" value="1"/>
</dbReference>
<gene>
    <name evidence="7" type="ORF">ADH66_15140</name>
    <name evidence="8" type="ORF">I5Q82_05520</name>
</gene>
<dbReference type="EMBL" id="CP065321">
    <property type="protein sequence ID" value="QQR31140.1"/>
    <property type="molecule type" value="Genomic_DNA"/>
</dbReference>
<dbReference type="InterPro" id="IPR029063">
    <property type="entry name" value="SAM-dependent_MTases_sf"/>
</dbReference>
<dbReference type="AlphaFoldDB" id="A0A1Z2XTW0"/>
<dbReference type="PROSITE" id="PS00092">
    <property type="entry name" value="N6_MTASE"/>
    <property type="match status" value="1"/>
</dbReference>
<evidence type="ECO:0000313" key="8">
    <source>
        <dbReference type="EMBL" id="QQR31140.1"/>
    </source>
</evidence>
<evidence type="ECO:0000256" key="2">
    <source>
        <dbReference type="ARBA" id="ARBA00022603"/>
    </source>
</evidence>
<keyword evidence="4" id="KW-0680">Restriction system</keyword>
<dbReference type="KEGG" id="amur:ADH66_15140"/>
<dbReference type="InterPro" id="IPR001091">
    <property type="entry name" value="RM_Methyltransferase"/>
</dbReference>
<evidence type="ECO:0000259" key="6">
    <source>
        <dbReference type="Pfam" id="PF01555"/>
    </source>
</evidence>
<reference evidence="8 10" key="3">
    <citation type="submission" date="2020-11" db="EMBL/GenBank/DDBJ databases">
        <title>Closed and high quality bacterial genomes of the OMM12 community.</title>
        <authorList>
            <person name="Marbouty M."/>
            <person name="Lamy-Besnier Q."/>
            <person name="Debarbieux L."/>
            <person name="Koszul R."/>
        </authorList>
    </citation>
    <scope>NUCLEOTIDE SEQUENCE [LARGE SCALE GENOMIC DNA]</scope>
    <source>
        <strain evidence="8 10">KB18</strain>
    </source>
</reference>
<dbReference type="GO" id="GO:0003677">
    <property type="term" value="F:DNA binding"/>
    <property type="evidence" value="ECO:0007669"/>
    <property type="project" value="InterPro"/>
</dbReference>
<protein>
    <recommendedName>
        <fullName evidence="5">Methyltransferase</fullName>
        <ecNumber evidence="5">2.1.1.-</ecNumber>
    </recommendedName>
</protein>
<evidence type="ECO:0000256" key="5">
    <source>
        <dbReference type="RuleBase" id="RU362026"/>
    </source>
</evidence>
<reference evidence="9" key="2">
    <citation type="submission" date="2017-05" db="EMBL/GenBank/DDBJ databases">
        <title>Improved OligoMM genomes.</title>
        <authorList>
            <person name="Garzetti D."/>
        </authorList>
    </citation>
    <scope>NUCLEOTIDE SEQUENCE [LARGE SCALE GENOMIC DNA]</scope>
    <source>
        <strain evidence="9">KB18</strain>
    </source>
</reference>
<dbReference type="EMBL" id="CP021422">
    <property type="protein sequence ID" value="ASB41872.1"/>
    <property type="molecule type" value="Genomic_DNA"/>
</dbReference>
<dbReference type="RefSeq" id="WP_084384445.1">
    <property type="nucleotide sequence ID" value="NZ_CP021422.1"/>
</dbReference>
<dbReference type="GO" id="GO:0009307">
    <property type="term" value="P:DNA restriction-modification system"/>
    <property type="evidence" value="ECO:0007669"/>
    <property type="project" value="UniProtKB-KW"/>
</dbReference>
<accession>A0A1Z2XTW0</accession>
<dbReference type="REBASE" id="458388">
    <property type="entry name" value="M.AmusKB18ORF5520P"/>
</dbReference>
<dbReference type="InterPro" id="IPR002052">
    <property type="entry name" value="DNA_methylase_N6_adenine_CS"/>
</dbReference>
<dbReference type="GO" id="GO:0008170">
    <property type="term" value="F:N-methyltransferase activity"/>
    <property type="evidence" value="ECO:0007669"/>
    <property type="project" value="InterPro"/>
</dbReference>
<organism evidence="8 10">
    <name type="scientific">Acutalibacter muris</name>
    <dbReference type="NCBI Taxonomy" id="1796620"/>
    <lineage>
        <taxon>Bacteria</taxon>
        <taxon>Bacillati</taxon>
        <taxon>Bacillota</taxon>
        <taxon>Clostridia</taxon>
        <taxon>Eubacteriales</taxon>
        <taxon>Acutalibacteraceae</taxon>
        <taxon>Acutalibacter</taxon>
    </lineage>
</organism>
<keyword evidence="3" id="KW-0808">Transferase</keyword>
<reference evidence="7" key="1">
    <citation type="journal article" date="2017" name="Genome Announc.">
        <title>High-Quality Whole-Genome Sequences of the Oligo-Mouse-Microbiota Bacterial Community.</title>
        <authorList>
            <person name="Garzetti D."/>
            <person name="Brugiroux S."/>
            <person name="Bunk B."/>
            <person name="Pukall R."/>
            <person name="McCoy K.D."/>
            <person name="Macpherson A.J."/>
            <person name="Stecher B."/>
        </authorList>
    </citation>
    <scope>NUCLEOTIDE SEQUENCE</scope>
    <source>
        <strain evidence="7">KB18</strain>
    </source>
</reference>
<evidence type="ECO:0000313" key="10">
    <source>
        <dbReference type="Proteomes" id="UP000596035"/>
    </source>
</evidence>
<dbReference type="SUPFAM" id="SSF53335">
    <property type="entry name" value="S-adenosyl-L-methionine-dependent methyltransferases"/>
    <property type="match status" value="1"/>
</dbReference>
<dbReference type="InterPro" id="IPR002941">
    <property type="entry name" value="DNA_methylase_N4/N6"/>
</dbReference>
<name>A0A1Z2XTW0_9FIRM</name>
<dbReference type="Gene3D" id="3.40.50.150">
    <property type="entry name" value="Vaccinia Virus protein VP39"/>
    <property type="match status" value="1"/>
</dbReference>
<keyword evidence="2" id="KW-0489">Methyltransferase</keyword>
<evidence type="ECO:0000256" key="4">
    <source>
        <dbReference type="ARBA" id="ARBA00022747"/>
    </source>
</evidence>
<evidence type="ECO:0000256" key="1">
    <source>
        <dbReference type="ARBA" id="ARBA00006594"/>
    </source>
</evidence>
<dbReference type="REBASE" id="205437">
    <property type="entry name" value="M.AmuKB18ORF15140P"/>
</dbReference>
<evidence type="ECO:0000313" key="9">
    <source>
        <dbReference type="Proteomes" id="UP000196710"/>
    </source>
</evidence>
<dbReference type="Proteomes" id="UP000596035">
    <property type="component" value="Chromosome"/>
</dbReference>
<dbReference type="GO" id="GO:0032259">
    <property type="term" value="P:methylation"/>
    <property type="evidence" value="ECO:0007669"/>
    <property type="project" value="UniProtKB-KW"/>
</dbReference>
<keyword evidence="9" id="KW-1185">Reference proteome</keyword>
<proteinExistence type="inferred from homology"/>